<evidence type="ECO:0000313" key="2">
    <source>
        <dbReference type="EMBL" id="SUB17625.1"/>
    </source>
</evidence>
<name>A0A379AIA7_ENTAG</name>
<gene>
    <name evidence="2" type="ORF">NCTC9381_03554</name>
</gene>
<reference evidence="2 3" key="1">
    <citation type="submission" date="2018-06" db="EMBL/GenBank/DDBJ databases">
        <authorList>
            <consortium name="Pathogen Informatics"/>
            <person name="Doyle S."/>
        </authorList>
    </citation>
    <scope>NUCLEOTIDE SEQUENCE [LARGE SCALE GENOMIC DNA]</scope>
    <source>
        <strain evidence="2 3">NCTC9381</strain>
    </source>
</reference>
<protein>
    <submittedName>
        <fullName evidence="2">Uncharacterized protein</fullName>
    </submittedName>
</protein>
<feature type="signal peptide" evidence="1">
    <location>
        <begin position="1"/>
        <end position="19"/>
    </location>
</feature>
<organism evidence="2 3">
    <name type="scientific">Enterobacter agglomerans</name>
    <name type="common">Erwinia herbicola</name>
    <name type="synonym">Pantoea agglomerans</name>
    <dbReference type="NCBI Taxonomy" id="549"/>
    <lineage>
        <taxon>Bacteria</taxon>
        <taxon>Pseudomonadati</taxon>
        <taxon>Pseudomonadota</taxon>
        <taxon>Gammaproteobacteria</taxon>
        <taxon>Enterobacterales</taxon>
        <taxon>Erwiniaceae</taxon>
        <taxon>Pantoea</taxon>
        <taxon>Pantoea agglomerans group</taxon>
    </lineage>
</organism>
<evidence type="ECO:0000256" key="1">
    <source>
        <dbReference type="SAM" id="SignalP"/>
    </source>
</evidence>
<accession>A0A379AIA7</accession>
<feature type="chain" id="PRO_5016640676" evidence="1">
    <location>
        <begin position="20"/>
        <end position="34"/>
    </location>
</feature>
<dbReference type="Proteomes" id="UP000254640">
    <property type="component" value="Unassembled WGS sequence"/>
</dbReference>
<dbReference type="EMBL" id="UGSO01000001">
    <property type="protein sequence ID" value="SUB17625.1"/>
    <property type="molecule type" value="Genomic_DNA"/>
</dbReference>
<keyword evidence="3" id="KW-1185">Reference proteome</keyword>
<evidence type="ECO:0000313" key="3">
    <source>
        <dbReference type="Proteomes" id="UP000254640"/>
    </source>
</evidence>
<keyword evidence="1" id="KW-0732">Signal</keyword>
<sequence>MKKWIVAAALASLALTAQAAEKIRFARLSDLPAV</sequence>
<dbReference type="AlphaFoldDB" id="A0A379AIA7"/>
<proteinExistence type="predicted"/>